<organism evidence="1 2">
    <name type="scientific">Paramecium primaurelia</name>
    <dbReference type="NCBI Taxonomy" id="5886"/>
    <lineage>
        <taxon>Eukaryota</taxon>
        <taxon>Sar</taxon>
        <taxon>Alveolata</taxon>
        <taxon>Ciliophora</taxon>
        <taxon>Intramacronucleata</taxon>
        <taxon>Oligohymenophorea</taxon>
        <taxon>Peniculida</taxon>
        <taxon>Parameciidae</taxon>
        <taxon>Paramecium</taxon>
    </lineage>
</organism>
<evidence type="ECO:0000313" key="1">
    <source>
        <dbReference type="EMBL" id="CAD8090897.1"/>
    </source>
</evidence>
<comment type="caution">
    <text evidence="1">The sequence shown here is derived from an EMBL/GenBank/DDBJ whole genome shotgun (WGS) entry which is preliminary data.</text>
</comment>
<proteinExistence type="predicted"/>
<accession>A0A8S1NCY3</accession>
<dbReference type="AlphaFoldDB" id="A0A8S1NCY3"/>
<evidence type="ECO:0000313" key="2">
    <source>
        <dbReference type="Proteomes" id="UP000688137"/>
    </source>
</evidence>
<name>A0A8S1NCY3_PARPR</name>
<keyword evidence="2" id="KW-1185">Reference proteome</keyword>
<gene>
    <name evidence="1" type="ORF">PPRIM_AZ9-3.1.T0870007</name>
</gene>
<dbReference type="Proteomes" id="UP000688137">
    <property type="component" value="Unassembled WGS sequence"/>
</dbReference>
<sequence length="123" mass="14402">MLREVKDNGFQGTQKAKNELKLQPYLSKQDYIFDSPFLNTELIRPSSLTQLSKDCLFDKQNVISQNYGVFCLIIDGGVEMEEFNWNFEIILKFDNSPLLFKEVQNNKQLTQEELNTRIQAFQV</sequence>
<reference evidence="1" key="1">
    <citation type="submission" date="2021-01" db="EMBL/GenBank/DDBJ databases">
        <authorList>
            <consortium name="Genoscope - CEA"/>
            <person name="William W."/>
        </authorList>
    </citation>
    <scope>NUCLEOTIDE SEQUENCE</scope>
</reference>
<dbReference type="EMBL" id="CAJJDM010000090">
    <property type="protein sequence ID" value="CAD8090897.1"/>
    <property type="molecule type" value="Genomic_DNA"/>
</dbReference>
<protein>
    <submittedName>
        <fullName evidence="1">Uncharacterized protein</fullName>
    </submittedName>
</protein>